<dbReference type="OrthoDB" id="19944at2759"/>
<dbReference type="InterPro" id="IPR013905">
    <property type="entry name" value="Lgl_C_dom"/>
</dbReference>
<evidence type="ECO:0000313" key="6">
    <source>
        <dbReference type="EMBL" id="OCH89538.1"/>
    </source>
</evidence>
<evidence type="ECO:0000313" key="7">
    <source>
        <dbReference type="Proteomes" id="UP000250043"/>
    </source>
</evidence>
<dbReference type="AlphaFoldDB" id="A0A8E2ARB7"/>
<accession>A0A8E2ARB7</accession>
<dbReference type="EMBL" id="KV722424">
    <property type="protein sequence ID" value="OCH89538.1"/>
    <property type="molecule type" value="Genomic_DNA"/>
</dbReference>
<dbReference type="GO" id="GO:0005096">
    <property type="term" value="F:GTPase activator activity"/>
    <property type="evidence" value="ECO:0007669"/>
    <property type="project" value="TreeGrafter"/>
</dbReference>
<dbReference type="Pfam" id="PF00400">
    <property type="entry name" value="WD40"/>
    <property type="match status" value="1"/>
</dbReference>
<gene>
    <name evidence="6" type="ORF">OBBRIDRAFT_881275</name>
</gene>
<dbReference type="PANTHER" id="PTHR10241">
    <property type="entry name" value="LETHAL 2 GIANT LARVAE PROTEIN"/>
    <property type="match status" value="1"/>
</dbReference>
<feature type="compositionally biased region" description="Low complexity" evidence="4">
    <location>
        <begin position="1061"/>
        <end position="1074"/>
    </location>
</feature>
<dbReference type="GO" id="GO:0005737">
    <property type="term" value="C:cytoplasm"/>
    <property type="evidence" value="ECO:0007669"/>
    <property type="project" value="TreeGrafter"/>
</dbReference>
<evidence type="ECO:0000259" key="5">
    <source>
        <dbReference type="Pfam" id="PF08596"/>
    </source>
</evidence>
<keyword evidence="7" id="KW-1185">Reference proteome</keyword>
<dbReference type="PROSITE" id="PS50082">
    <property type="entry name" value="WD_REPEATS_2"/>
    <property type="match status" value="1"/>
</dbReference>
<evidence type="ECO:0000256" key="4">
    <source>
        <dbReference type="SAM" id="MobiDB-lite"/>
    </source>
</evidence>
<comment type="similarity">
    <text evidence="1">Belongs to the WD repeat L(2)GL family.</text>
</comment>
<dbReference type="InterPro" id="IPR001680">
    <property type="entry name" value="WD40_rpt"/>
</dbReference>
<name>A0A8E2ARB7_9APHY</name>
<evidence type="ECO:0000256" key="3">
    <source>
        <dbReference type="PROSITE-ProRule" id="PRU00221"/>
    </source>
</evidence>
<organism evidence="6 7">
    <name type="scientific">Obba rivulosa</name>
    <dbReference type="NCBI Taxonomy" id="1052685"/>
    <lineage>
        <taxon>Eukaryota</taxon>
        <taxon>Fungi</taxon>
        <taxon>Dikarya</taxon>
        <taxon>Basidiomycota</taxon>
        <taxon>Agaricomycotina</taxon>
        <taxon>Agaricomycetes</taxon>
        <taxon>Polyporales</taxon>
        <taxon>Gelatoporiaceae</taxon>
        <taxon>Obba</taxon>
    </lineage>
</organism>
<dbReference type="GO" id="GO:0005886">
    <property type="term" value="C:plasma membrane"/>
    <property type="evidence" value="ECO:0007669"/>
    <property type="project" value="TreeGrafter"/>
</dbReference>
<reference evidence="6 7" key="1">
    <citation type="submission" date="2016-07" db="EMBL/GenBank/DDBJ databases">
        <title>Draft genome of the white-rot fungus Obba rivulosa 3A-2.</title>
        <authorList>
            <consortium name="DOE Joint Genome Institute"/>
            <person name="Miettinen O."/>
            <person name="Riley R."/>
            <person name="Acob R."/>
            <person name="Barry K."/>
            <person name="Cullen D."/>
            <person name="De Vries R."/>
            <person name="Hainaut M."/>
            <person name="Hatakka A."/>
            <person name="Henrissat B."/>
            <person name="Hilden K."/>
            <person name="Kuo R."/>
            <person name="Labutti K."/>
            <person name="Lipzen A."/>
            <person name="Makela M.R."/>
            <person name="Sandor L."/>
            <person name="Spatafora J.W."/>
            <person name="Grigoriev I.V."/>
            <person name="Hibbett D.S."/>
        </authorList>
    </citation>
    <scope>NUCLEOTIDE SEQUENCE [LARGE SCALE GENOMIC DNA]</scope>
    <source>
        <strain evidence="6 7">3A-2</strain>
    </source>
</reference>
<protein>
    <recommendedName>
        <fullName evidence="5">Lethal giant larvae (Lgl)-like C-terminal domain-containing protein</fullName>
    </recommendedName>
</protein>
<keyword evidence="3" id="KW-0853">WD repeat</keyword>
<dbReference type="GO" id="GO:0045159">
    <property type="term" value="F:myosin II binding"/>
    <property type="evidence" value="ECO:0007669"/>
    <property type="project" value="TreeGrafter"/>
</dbReference>
<feature type="repeat" description="WD" evidence="3">
    <location>
        <begin position="242"/>
        <end position="283"/>
    </location>
</feature>
<dbReference type="CDD" id="cd15873">
    <property type="entry name" value="R-SNARE_STXBP5_6"/>
    <property type="match status" value="1"/>
</dbReference>
<keyword evidence="2" id="KW-0268">Exocytosis</keyword>
<dbReference type="GO" id="GO:0019905">
    <property type="term" value="F:syntaxin binding"/>
    <property type="evidence" value="ECO:0007669"/>
    <property type="project" value="TreeGrafter"/>
</dbReference>
<dbReference type="PANTHER" id="PTHR10241:SF25">
    <property type="entry name" value="TOMOSYN, ISOFORM C"/>
    <property type="match status" value="1"/>
</dbReference>
<sequence>MFSFKNEKDYVDLSLELSDETDWRVETLRTFNHHLDITALAVDSISGLFAVGTSKGNIYLYGSPGVECRLSITDPPGTKVRLLQFAISAFKLLCVDDHDRMHIWDLAAAGKPRLQKIVNFPHPVNCITASPAHTHAFVALSNGEIKTYDLLCLRTSSYVIPNLWTAYEEKRMACGSPLPSVPGSSIIVDIFEHPRALDILFVTHAGGVVLYDLKQRCASRTFELVNPPGAPGGAGFHAPDILTHRRPAVTAVAIHPSGHVLCVGYADGSLAFWALDDEDRPLLVRTLDSVDDEDVNTVDTSRLEIAQANPHGANFPPREPIFKLTWSGFPNSSDPRGGETVLTVLGGLLHGYASGITALLFPALAPPAPPPPSPRSSAQAIAQHPLHPKMRSAMRASLLPHDVYTYPTLGVPQDFLLIPHSSPHFGGAWDPQAILLLSDSGMDSFGETRSVEACEFPPPSFGVSGAQAAHPALKPLGQEANAEGEDPQTVLDQDLAETLQLLSLSRDPGLLGLPFSLSGVLGSTLVRVDKGAYEILVRDEREGAVDAMLPVKGGIAWVEDPEGQMKLMRYQPHRLLITYHPDYTVRFQDLSPQLLISKSPDAPLQSAFPALLPALTIELTPLLIDPLLGLVQSTDSSSTTSKTKADEPEGDPTIAYVKFAVESHECVTVLSNGAVVLHRLGSANVTSGYIPEPKKLFDEELIHLQHLRVRSGLRFQPFLGIKPGNGHVSACAISDIGFLAVAYSSGTLLIIDLRGPKVILRRSHSEKSVLHRHGERDPIVSLSWTVCGLSSEPAPSIRLLGTVASGATTLYTIVRSGDGAWNVSASPHSLEAAQRPLPGGSVVLDAKTGARVLASRSGLAAALRAGQHDAAENDLREAHRHTLWVSTGAKGARCVADLTGERIAKADWSNKAGAVLQTEVIERNGGSVLVAFTEHQEALVYSLPFLELLLTLQLPPSFALPFTTDDSGDIVSHTLHPSGLARFTYLYTLFGTRRTSPYAAPVIDLTYGRGTIPPHPQPVSLTPTSVISSWLGYLAGQGAMTGDQVDTLLAGPDRPVPPPTAAQRPIARPAPAQAMSEGTSSLTATAGSMSSGVGDLYNRLGNALAERGQMLGDLQESFDSLEQGSKKMVSQAKNLAAQQSAKRWFNF</sequence>
<evidence type="ECO:0000256" key="2">
    <source>
        <dbReference type="ARBA" id="ARBA00022483"/>
    </source>
</evidence>
<dbReference type="Gene3D" id="2.130.10.10">
    <property type="entry name" value="YVTN repeat-like/Quinoprotein amine dehydrogenase"/>
    <property type="match status" value="2"/>
</dbReference>
<dbReference type="InterPro" id="IPR036322">
    <property type="entry name" value="WD40_repeat_dom_sf"/>
</dbReference>
<feature type="domain" description="Lethal giant larvae (Lgl)-like C-terminal" evidence="5">
    <location>
        <begin position="654"/>
        <end position="1056"/>
    </location>
</feature>
<feature type="compositionally biased region" description="Polar residues" evidence="4">
    <location>
        <begin position="1076"/>
        <end position="1088"/>
    </location>
</feature>
<dbReference type="Proteomes" id="UP000250043">
    <property type="component" value="Unassembled WGS sequence"/>
</dbReference>
<dbReference type="GO" id="GO:0006887">
    <property type="term" value="P:exocytosis"/>
    <property type="evidence" value="ECO:0007669"/>
    <property type="project" value="UniProtKB-KW"/>
</dbReference>
<dbReference type="Pfam" id="PF08596">
    <property type="entry name" value="Lgl_C"/>
    <property type="match status" value="1"/>
</dbReference>
<feature type="region of interest" description="Disordered" evidence="4">
    <location>
        <begin position="1052"/>
        <end position="1088"/>
    </location>
</feature>
<evidence type="ECO:0000256" key="1">
    <source>
        <dbReference type="ARBA" id="ARBA00008070"/>
    </source>
</evidence>
<dbReference type="InterPro" id="IPR015943">
    <property type="entry name" value="WD40/YVTN_repeat-like_dom_sf"/>
</dbReference>
<proteinExistence type="inferred from homology"/>
<dbReference type="SUPFAM" id="SSF50978">
    <property type="entry name" value="WD40 repeat-like"/>
    <property type="match status" value="3"/>
</dbReference>
<dbReference type="GO" id="GO:0006893">
    <property type="term" value="P:Golgi to plasma membrane transport"/>
    <property type="evidence" value="ECO:0007669"/>
    <property type="project" value="TreeGrafter"/>
</dbReference>
<dbReference type="SMART" id="SM00320">
    <property type="entry name" value="WD40"/>
    <property type="match status" value="4"/>
</dbReference>